<comment type="caution">
    <text evidence="1">The sequence shown here is derived from an EMBL/GenBank/DDBJ whole genome shotgun (WGS) entry which is preliminary data.</text>
</comment>
<evidence type="ECO:0000313" key="1">
    <source>
        <dbReference type="EMBL" id="MBF5060106.1"/>
    </source>
</evidence>
<sequence length="60" mass="6564">MATGISHLVLSEATSFSPIFPLFPSPTLEGYVSVSRGKLRKKSATSERTIRKNPIAFRAL</sequence>
<evidence type="ECO:0000313" key="2">
    <source>
        <dbReference type="Proteomes" id="UP001194714"/>
    </source>
</evidence>
<protein>
    <submittedName>
        <fullName evidence="1">Uncharacterized protein</fullName>
    </submittedName>
</protein>
<accession>A0ABS0B158</accession>
<name>A0ABS0B158_9BACT</name>
<gene>
    <name evidence="1" type="ORF">NEPTK9_001636</name>
</gene>
<dbReference type="EMBL" id="JAAEJV010000074">
    <property type="protein sequence ID" value="MBF5060106.1"/>
    <property type="molecule type" value="Genomic_DNA"/>
</dbReference>
<reference evidence="1 2" key="1">
    <citation type="submission" date="2020-01" db="EMBL/GenBank/DDBJ databases">
        <title>Draft genome sequence of Cand. Neptunochlamydia vexilliferae K9.</title>
        <authorList>
            <person name="Schulz F."/>
            <person name="Koestlbacher S."/>
            <person name="Wascher F."/>
            <person name="Pizzetti I."/>
            <person name="Horn M."/>
        </authorList>
    </citation>
    <scope>NUCLEOTIDE SEQUENCE [LARGE SCALE GENOMIC DNA]</scope>
    <source>
        <strain evidence="1 2">K9</strain>
    </source>
</reference>
<organism evidence="1 2">
    <name type="scientific">Candidatus Neptunichlamydia vexilliferae</name>
    <dbReference type="NCBI Taxonomy" id="1651774"/>
    <lineage>
        <taxon>Bacteria</taxon>
        <taxon>Pseudomonadati</taxon>
        <taxon>Chlamydiota</taxon>
        <taxon>Chlamydiia</taxon>
        <taxon>Parachlamydiales</taxon>
        <taxon>Simkaniaceae</taxon>
        <taxon>Candidatus Neptunichlamydia</taxon>
    </lineage>
</organism>
<keyword evidence="2" id="KW-1185">Reference proteome</keyword>
<proteinExistence type="predicted"/>
<dbReference type="Proteomes" id="UP001194714">
    <property type="component" value="Unassembled WGS sequence"/>
</dbReference>